<reference evidence="1" key="1">
    <citation type="submission" date="2014-09" db="EMBL/GenBank/DDBJ databases">
        <authorList>
            <person name="Magalhaes I.L.F."/>
            <person name="Oliveira U."/>
            <person name="Santos F.R."/>
            <person name="Vidigal T.H.D.A."/>
            <person name="Brescovit A.D."/>
            <person name="Santos A.J."/>
        </authorList>
    </citation>
    <scope>NUCLEOTIDE SEQUENCE</scope>
    <source>
        <tissue evidence="1">Shoot tissue taken approximately 20 cm above the soil surface</tissue>
    </source>
</reference>
<reference evidence="1" key="2">
    <citation type="journal article" date="2015" name="Data Brief">
        <title>Shoot transcriptome of the giant reed, Arundo donax.</title>
        <authorList>
            <person name="Barrero R.A."/>
            <person name="Guerrero F.D."/>
            <person name="Moolhuijzen P."/>
            <person name="Goolsby J.A."/>
            <person name="Tidwell J."/>
            <person name="Bellgard S.E."/>
            <person name="Bellgard M.I."/>
        </authorList>
    </citation>
    <scope>NUCLEOTIDE SEQUENCE</scope>
    <source>
        <tissue evidence="1">Shoot tissue taken approximately 20 cm above the soil surface</tissue>
    </source>
</reference>
<proteinExistence type="predicted"/>
<dbReference type="EMBL" id="GBRH01264689">
    <property type="protein sequence ID" value="JAD33206.1"/>
    <property type="molecule type" value="Transcribed_RNA"/>
</dbReference>
<sequence>MYFRILMFSLGRLSRCSVWPSLLELNTRSPIDAQIPILTLSSPCSSLSDTWLRIVFL</sequence>
<dbReference type="AlphaFoldDB" id="A0A0A8Z333"/>
<evidence type="ECO:0000313" key="1">
    <source>
        <dbReference type="EMBL" id="JAD33206.1"/>
    </source>
</evidence>
<accession>A0A0A8Z333</accession>
<name>A0A0A8Z333_ARUDO</name>
<organism evidence="1">
    <name type="scientific">Arundo donax</name>
    <name type="common">Giant reed</name>
    <name type="synonym">Donax arundinaceus</name>
    <dbReference type="NCBI Taxonomy" id="35708"/>
    <lineage>
        <taxon>Eukaryota</taxon>
        <taxon>Viridiplantae</taxon>
        <taxon>Streptophyta</taxon>
        <taxon>Embryophyta</taxon>
        <taxon>Tracheophyta</taxon>
        <taxon>Spermatophyta</taxon>
        <taxon>Magnoliopsida</taxon>
        <taxon>Liliopsida</taxon>
        <taxon>Poales</taxon>
        <taxon>Poaceae</taxon>
        <taxon>PACMAD clade</taxon>
        <taxon>Arundinoideae</taxon>
        <taxon>Arundineae</taxon>
        <taxon>Arundo</taxon>
    </lineage>
</organism>
<protein>
    <submittedName>
        <fullName evidence="1">Uncharacterized protein</fullName>
    </submittedName>
</protein>